<reference evidence="4 5" key="1">
    <citation type="journal article" date="2020" name="ISME J.">
        <title>Comparative genomics reveals insights into cyanobacterial evolution and habitat adaptation.</title>
        <authorList>
            <person name="Chen M.Y."/>
            <person name="Teng W.K."/>
            <person name="Zhao L."/>
            <person name="Hu C.X."/>
            <person name="Zhou Y.K."/>
            <person name="Han B.P."/>
            <person name="Song L.R."/>
            <person name="Shu W.S."/>
        </authorList>
    </citation>
    <scope>NUCLEOTIDE SEQUENCE [LARGE SCALE GENOMIC DNA]</scope>
    <source>
        <strain evidence="4 5">FACHB-196</strain>
    </source>
</reference>
<dbReference type="RefSeq" id="WP_190711230.1">
    <property type="nucleotide sequence ID" value="NZ_JACJST010000001.1"/>
</dbReference>
<comment type="caution">
    <text evidence="4">The sequence shown here is derived from an EMBL/GenBank/DDBJ whole genome shotgun (WGS) entry which is preliminary data.</text>
</comment>
<gene>
    <name evidence="4" type="ORF">H6G59_00545</name>
</gene>
<proteinExistence type="predicted"/>
<dbReference type="Gene3D" id="1.10.1070.20">
    <property type="match status" value="1"/>
</dbReference>
<protein>
    <submittedName>
        <fullName evidence="4">HipA domain-containing protein</fullName>
    </submittedName>
</protein>
<organism evidence="4 5">
    <name type="scientific">Anabaena lutea FACHB-196</name>
    <dbReference type="NCBI Taxonomy" id="2692881"/>
    <lineage>
        <taxon>Bacteria</taxon>
        <taxon>Bacillati</taxon>
        <taxon>Cyanobacteriota</taxon>
        <taxon>Cyanophyceae</taxon>
        <taxon>Nostocales</taxon>
        <taxon>Nostocaceae</taxon>
        <taxon>Anabaena</taxon>
    </lineage>
</organism>
<evidence type="ECO:0000256" key="2">
    <source>
        <dbReference type="ARBA" id="ARBA00022777"/>
    </source>
</evidence>
<feature type="domain" description="HipA-like C-terminal" evidence="3">
    <location>
        <begin position="26"/>
        <end position="206"/>
    </location>
</feature>
<evidence type="ECO:0000256" key="1">
    <source>
        <dbReference type="ARBA" id="ARBA00022679"/>
    </source>
</evidence>
<evidence type="ECO:0000313" key="4">
    <source>
        <dbReference type="EMBL" id="MBD2566403.1"/>
    </source>
</evidence>
<keyword evidence="2" id="KW-0418">Kinase</keyword>
<dbReference type="EMBL" id="JACJST010000001">
    <property type="protein sequence ID" value="MBD2566403.1"/>
    <property type="molecule type" value="Genomic_DNA"/>
</dbReference>
<keyword evidence="5" id="KW-1185">Reference proteome</keyword>
<dbReference type="InterPro" id="IPR012893">
    <property type="entry name" value="HipA-like_C"/>
</dbReference>
<accession>A0ABR8F892</accession>
<sequence length="303" mass="34882">MSDLFPIIEVPLDASQDIEDLGTRIKFWFYDDNLSRCLFKKARPNTGEDWAEKIATELCKLLGLPHAEQELAIYRGEKGTVSPSFLRGEWKNGTLITGREILAQKLPDYPQHPKDHSQHTINNVFSTIEATSLNLPIEWIPPEGINTAIDTFVGYLLLDAWIGNTDRHHENWAFISVKDRIYLSPTYDHGSSLGRNEPDSKRQQRLTTKDKAFAVESYAQKCYSVFYTQVGNTHRLRNFDVFCEVKKLYPNAAKIWLDRLAEISSNDTLKIIMRIPKHRISIPAIEFAHKILELNQKELLNLQ</sequence>
<dbReference type="Pfam" id="PF07804">
    <property type="entry name" value="HipA_C"/>
    <property type="match status" value="1"/>
</dbReference>
<evidence type="ECO:0000313" key="5">
    <source>
        <dbReference type="Proteomes" id="UP000640531"/>
    </source>
</evidence>
<dbReference type="Proteomes" id="UP000640531">
    <property type="component" value="Unassembled WGS sequence"/>
</dbReference>
<evidence type="ECO:0000259" key="3">
    <source>
        <dbReference type="Pfam" id="PF07804"/>
    </source>
</evidence>
<keyword evidence="1" id="KW-0808">Transferase</keyword>
<name>A0ABR8F892_9NOST</name>